<comment type="catalytic activity">
    <reaction evidence="9">
        <text>a 5'-end NAD(+)-phospho-ribonucleoside in mRNA + H2O = a 5'-end phospho-adenosine-phospho-ribonucleoside in mRNA + beta-nicotinamide D-ribonucleotide + 2 H(+)</text>
        <dbReference type="Rhea" id="RHEA:60876"/>
        <dbReference type="Rhea" id="RHEA-COMP:15698"/>
        <dbReference type="Rhea" id="RHEA-COMP:15719"/>
        <dbReference type="ChEBI" id="CHEBI:14649"/>
        <dbReference type="ChEBI" id="CHEBI:15377"/>
        <dbReference type="ChEBI" id="CHEBI:15378"/>
        <dbReference type="ChEBI" id="CHEBI:144029"/>
        <dbReference type="ChEBI" id="CHEBI:144051"/>
    </reaction>
    <physiologicalReaction direction="left-to-right" evidence="9">
        <dbReference type="Rhea" id="RHEA:60877"/>
    </physiologicalReaction>
</comment>
<keyword evidence="12" id="KW-1185">Reference proteome</keyword>
<evidence type="ECO:0000256" key="4">
    <source>
        <dbReference type="ARBA" id="ARBA00012381"/>
    </source>
</evidence>
<dbReference type="GO" id="GO:0035529">
    <property type="term" value="F:NADH pyrophosphatase activity"/>
    <property type="evidence" value="ECO:0007669"/>
    <property type="project" value="TreeGrafter"/>
</dbReference>
<dbReference type="InterPro" id="IPR020084">
    <property type="entry name" value="NUDIX_hydrolase_CS"/>
</dbReference>
<evidence type="ECO:0000256" key="7">
    <source>
        <dbReference type="ARBA" id="ARBA00022842"/>
    </source>
</evidence>
<comment type="cofactor">
    <cofactor evidence="1">
        <name>Mg(2+)</name>
        <dbReference type="ChEBI" id="CHEBI:18420"/>
    </cofactor>
</comment>
<reference evidence="11 12" key="1">
    <citation type="journal article" date="2014" name="Int. J. Syst. Evol. Microbiol.">
        <title>Complete genome sequence of Corynebacterium casei LMG S-19264T (=DSM 44701T), isolated from a smear-ripened cheese.</title>
        <authorList>
            <consortium name="US DOE Joint Genome Institute (JGI-PGF)"/>
            <person name="Walter F."/>
            <person name="Albersmeier A."/>
            <person name="Kalinowski J."/>
            <person name="Ruckert C."/>
        </authorList>
    </citation>
    <scope>NUCLEOTIDE SEQUENCE [LARGE SCALE GENOMIC DNA]</scope>
    <source>
        <strain evidence="11 12">CGMCC 1.9161</strain>
    </source>
</reference>
<dbReference type="CDD" id="cd03429">
    <property type="entry name" value="NUDIX_NADH_pyrophosphatase_Nudt13"/>
    <property type="match status" value="1"/>
</dbReference>
<dbReference type="InterPro" id="IPR015375">
    <property type="entry name" value="NADH_PPase-like_N"/>
</dbReference>
<keyword evidence="8" id="KW-0520">NAD</keyword>
<keyword evidence="6" id="KW-0378">Hydrolase</keyword>
<keyword evidence="5" id="KW-0479">Metal-binding</keyword>
<dbReference type="AlphaFoldDB" id="A0A917QBL9"/>
<organism evidence="11 12">
    <name type="scientific">Salinarimonas ramus</name>
    <dbReference type="NCBI Taxonomy" id="690164"/>
    <lineage>
        <taxon>Bacteria</taxon>
        <taxon>Pseudomonadati</taxon>
        <taxon>Pseudomonadota</taxon>
        <taxon>Alphaproteobacteria</taxon>
        <taxon>Hyphomicrobiales</taxon>
        <taxon>Salinarimonadaceae</taxon>
        <taxon>Salinarimonas</taxon>
    </lineage>
</organism>
<dbReference type="SUPFAM" id="SSF55811">
    <property type="entry name" value="Nudix"/>
    <property type="match status" value="1"/>
</dbReference>
<dbReference type="Pfam" id="PF00293">
    <property type="entry name" value="NUDIX"/>
    <property type="match status" value="1"/>
</dbReference>
<dbReference type="Gene3D" id="3.90.79.20">
    <property type="match status" value="1"/>
</dbReference>
<dbReference type="InterPro" id="IPR050241">
    <property type="entry name" value="NAD-cap_RNA_hydrolase_NudC"/>
</dbReference>
<feature type="domain" description="Nudix hydrolase" evidence="10">
    <location>
        <begin position="167"/>
        <end position="292"/>
    </location>
</feature>
<dbReference type="RefSeq" id="WP_188914079.1">
    <property type="nucleotide sequence ID" value="NZ_BMMF01000009.1"/>
</dbReference>
<dbReference type="Pfam" id="PF09297">
    <property type="entry name" value="Zn_ribbon_NUD"/>
    <property type="match status" value="1"/>
</dbReference>
<keyword evidence="7" id="KW-0460">Magnesium</keyword>
<dbReference type="GO" id="GO:0019677">
    <property type="term" value="P:NAD+ catabolic process"/>
    <property type="evidence" value="ECO:0007669"/>
    <property type="project" value="TreeGrafter"/>
</dbReference>
<evidence type="ECO:0000256" key="9">
    <source>
        <dbReference type="ARBA" id="ARBA00023679"/>
    </source>
</evidence>
<evidence type="ECO:0000256" key="6">
    <source>
        <dbReference type="ARBA" id="ARBA00022801"/>
    </source>
</evidence>
<evidence type="ECO:0000313" key="12">
    <source>
        <dbReference type="Proteomes" id="UP000600449"/>
    </source>
</evidence>
<dbReference type="NCBIfam" id="NF001299">
    <property type="entry name" value="PRK00241.1"/>
    <property type="match status" value="1"/>
</dbReference>
<protein>
    <recommendedName>
        <fullName evidence="4">NAD(+) diphosphatase</fullName>
        <ecNumber evidence="4">3.6.1.22</ecNumber>
    </recommendedName>
</protein>
<evidence type="ECO:0000259" key="10">
    <source>
        <dbReference type="PROSITE" id="PS51462"/>
    </source>
</evidence>
<sequence>MTNDTPPLGFAVNGLVRHTSERGGEALARHAQDAHALSVLFAGDTPILRGEGDAASALHPRPALDGLAVTTQIYLGTLDDRPVLAAATAEDALDTIAARPSMMPSDLRGLATQGLVPEREIGLLAQAKSLLSWHRRHGFCAACGAPTALSASGYRRDCAACGTQHFPRTDPVVIMLIRHGDRCLLGRQARFPTGNYSCLAGFVEPGETMEDAVRRETFEEAGVRVGRVSYALSQPWPFVSSLMLGCVGEAEGDALDIDRDELEDARWFTRDEVRLMLANTHPDGLRVPPPVAIAHHLVRLFVEG</sequence>
<dbReference type="PANTHER" id="PTHR42904">
    <property type="entry name" value="NUDIX HYDROLASE, NUDC SUBFAMILY"/>
    <property type="match status" value="1"/>
</dbReference>
<comment type="similarity">
    <text evidence="3">Belongs to the Nudix hydrolase family. NudC subfamily.</text>
</comment>
<dbReference type="Pfam" id="PF09296">
    <property type="entry name" value="NUDIX-like"/>
    <property type="match status" value="1"/>
</dbReference>
<dbReference type="PROSITE" id="PS51462">
    <property type="entry name" value="NUDIX"/>
    <property type="match status" value="1"/>
</dbReference>
<dbReference type="GO" id="GO:0005829">
    <property type="term" value="C:cytosol"/>
    <property type="evidence" value="ECO:0007669"/>
    <property type="project" value="TreeGrafter"/>
</dbReference>
<evidence type="ECO:0000256" key="8">
    <source>
        <dbReference type="ARBA" id="ARBA00023027"/>
    </source>
</evidence>
<dbReference type="EC" id="3.6.1.22" evidence="4"/>
<dbReference type="EMBL" id="BMMF01000009">
    <property type="protein sequence ID" value="GGK40996.1"/>
    <property type="molecule type" value="Genomic_DNA"/>
</dbReference>
<dbReference type="Proteomes" id="UP000600449">
    <property type="component" value="Unassembled WGS sequence"/>
</dbReference>
<dbReference type="InterPro" id="IPR015376">
    <property type="entry name" value="Znr_NADH_PPase"/>
</dbReference>
<evidence type="ECO:0000256" key="1">
    <source>
        <dbReference type="ARBA" id="ARBA00001946"/>
    </source>
</evidence>
<gene>
    <name evidence="11" type="ORF">GCM10011322_30160</name>
</gene>
<evidence type="ECO:0000256" key="5">
    <source>
        <dbReference type="ARBA" id="ARBA00022723"/>
    </source>
</evidence>
<evidence type="ECO:0000313" key="11">
    <source>
        <dbReference type="EMBL" id="GGK40996.1"/>
    </source>
</evidence>
<evidence type="ECO:0000256" key="3">
    <source>
        <dbReference type="ARBA" id="ARBA00009595"/>
    </source>
</evidence>
<accession>A0A917QBL9</accession>
<dbReference type="PANTHER" id="PTHR42904:SF6">
    <property type="entry name" value="NAD-CAPPED RNA HYDROLASE NUDT12"/>
    <property type="match status" value="1"/>
</dbReference>
<dbReference type="InterPro" id="IPR000086">
    <property type="entry name" value="NUDIX_hydrolase_dom"/>
</dbReference>
<dbReference type="PROSITE" id="PS00893">
    <property type="entry name" value="NUDIX_BOX"/>
    <property type="match status" value="1"/>
</dbReference>
<evidence type="ECO:0000256" key="2">
    <source>
        <dbReference type="ARBA" id="ARBA00001947"/>
    </source>
</evidence>
<dbReference type="InterPro" id="IPR049734">
    <property type="entry name" value="NudC-like_C"/>
</dbReference>
<proteinExistence type="inferred from homology"/>
<dbReference type="GO" id="GO:0046872">
    <property type="term" value="F:metal ion binding"/>
    <property type="evidence" value="ECO:0007669"/>
    <property type="project" value="UniProtKB-KW"/>
</dbReference>
<comment type="cofactor">
    <cofactor evidence="2">
        <name>Zn(2+)</name>
        <dbReference type="ChEBI" id="CHEBI:29105"/>
    </cofactor>
</comment>
<comment type="caution">
    <text evidence="11">The sequence shown here is derived from an EMBL/GenBank/DDBJ whole genome shotgun (WGS) entry which is preliminary data.</text>
</comment>
<dbReference type="GO" id="GO:0006742">
    <property type="term" value="P:NADP+ catabolic process"/>
    <property type="evidence" value="ECO:0007669"/>
    <property type="project" value="TreeGrafter"/>
</dbReference>
<dbReference type="Gene3D" id="3.90.79.10">
    <property type="entry name" value="Nucleoside Triphosphate Pyrophosphohydrolase"/>
    <property type="match status" value="1"/>
</dbReference>
<name>A0A917QBL9_9HYPH</name>
<dbReference type="InterPro" id="IPR015797">
    <property type="entry name" value="NUDIX_hydrolase-like_dom_sf"/>
</dbReference>